<dbReference type="Proteomes" id="UP000015354">
    <property type="component" value="Unassembled WGS sequence"/>
</dbReference>
<keyword evidence="2" id="KW-1133">Transmembrane helix</keyword>
<organism evidence="4 5">
    <name type="scientific">Strigomonas culicis</name>
    <dbReference type="NCBI Taxonomy" id="28005"/>
    <lineage>
        <taxon>Eukaryota</taxon>
        <taxon>Discoba</taxon>
        <taxon>Euglenozoa</taxon>
        <taxon>Kinetoplastea</taxon>
        <taxon>Metakinetoplastina</taxon>
        <taxon>Trypanosomatida</taxon>
        <taxon>Trypanosomatidae</taxon>
        <taxon>Strigomonadinae</taxon>
        <taxon>Strigomonas</taxon>
    </lineage>
</organism>
<keyword evidence="2" id="KW-0812">Transmembrane</keyword>
<dbReference type="OrthoDB" id="270911at2759"/>
<comment type="caution">
    <text evidence="4">The sequence shown here is derived from an EMBL/GenBank/DDBJ whole genome shotgun (WGS) entry which is preliminary data.</text>
</comment>
<feature type="transmembrane region" description="Helical" evidence="2">
    <location>
        <begin position="1236"/>
        <end position="1258"/>
    </location>
</feature>
<sequence>MSQKLITAVILLSVLFIQTALAYNACVEDQRTYTVGSGEGTYGAVTFPSLNTDGATLILELTESVASPANMAIVQGWTYLFVAPTLSATASAQQYHFTVRALSNGAEVCQATIYYTVTASDSSASSTAVAYPSTCGTTTNATYAPAVTYLGTLPFDGTSVTCANNNYEVKLTQPSIGSAFPFGAFTYLYAAPAMTEDATTVLPYTVYCTATGAEVCSSYVTITIHEESPACANSQLPIVVPPGSTTSGTFALGNTCSGDVTWAFRQADAAGTLTMGPGLAYTFAAPASEQDSLYTIRYYCDQAPLCDVAVAFLVTDATTTTSTTSTTATPDSSTTSTSTTSTTTTTAAPLETCGTSFLFEVPTGQSLRGSINVSLASSHPSCQVVTYGLLRNASILQGTLSINLIGDFLYQAPSTETVEIAIAQVSCVTTPVCQATVTFVSYFTETTSTQAPVTTTSTAVPVQACASVYYYTAVAGVALSSSLNGMPGQDPCAFGRYFFVNTLPQAGTLDLLPNGDFSYIAPTTEGQYDFKFSMMCLNKVYCVGYAYFMVSHEATTTSSPDESNTSTITNPQITCQGSCTTQPWLTYPNYALWDNSASAGYTRKDGNAVDGVSASWSNHSLVLTVYSLIGNLGVRFPTFEAVTSSSGTYFESSDFASTVAVTSPGFEMSCLNGQGRVGMGEDVWKWSTLNVSTGTGTPGTYYALGSSWYQKFGGKHNKCDTFVNSCLYAPLLTPSNKTGSVGKWSIDINDCDATWTGVFPHASLSDVKRANGTSVFEFVGENQIKGTLLSEAVRASSWVAPGRFQSEYEAHDIVIDMEEFVYSTKDDSVKSLFSVDVEFFTARDDSTSDRTFGINLLVYPYVTSSMKSSYAADRHFVGFKWVEQAWEAPSSALCPTCTGTGTHCFVDGDSTEASFTGDFPTGNCSDSTARVVLSKGPSFSSATCASNDMHVYNTSGFSAPRSCKTSYQNITLRGTVPGSGKLTEALSRQFYYGGVIRLQLLTNEGMTHDLTLNMSMYVSRLSLNAATVTGGLNSCRSGPYWPVLDPLGTSLPDTPLDLSLSTATYLCVDDLSTTFGPSDWALFTVNLPGVSASDVTLNEVYCKINGTRVYLLYRNSTGSFAVPPSSAGKWWAYEYPFLAFRDLTARALNNNLTASAQMSSSSVLSNVVRAFTFIPGAISLDGEVEVTVEATVVQDGVTTRTTFRHMVSTDPQLTYLSREGPAAETSTDTSALTEGFYALGVTVGIVAVVIIAAVFFMLADNNRPLPKWVPRGKLVKETVLSVLPPGMRKKKQEKLATHKDMYDAMGSGKY</sequence>
<evidence type="ECO:0000256" key="2">
    <source>
        <dbReference type="SAM" id="Phobius"/>
    </source>
</evidence>
<evidence type="ECO:0000313" key="5">
    <source>
        <dbReference type="Proteomes" id="UP000015354"/>
    </source>
</evidence>
<keyword evidence="2" id="KW-0472">Membrane</keyword>
<evidence type="ECO:0008006" key="6">
    <source>
        <dbReference type="Google" id="ProtNLM"/>
    </source>
</evidence>
<protein>
    <recommendedName>
        <fullName evidence="6">Membrane-associated protein</fullName>
    </recommendedName>
</protein>
<feature type="chain" id="PRO_5004557921" description="Membrane-associated protein" evidence="3">
    <location>
        <begin position="23"/>
        <end position="1310"/>
    </location>
</feature>
<feature type="region of interest" description="Disordered" evidence="1">
    <location>
        <begin position="321"/>
        <end position="345"/>
    </location>
</feature>
<evidence type="ECO:0000256" key="3">
    <source>
        <dbReference type="SAM" id="SignalP"/>
    </source>
</evidence>
<evidence type="ECO:0000256" key="1">
    <source>
        <dbReference type="SAM" id="MobiDB-lite"/>
    </source>
</evidence>
<feature type="signal peptide" evidence="3">
    <location>
        <begin position="1"/>
        <end position="22"/>
    </location>
</feature>
<keyword evidence="5" id="KW-1185">Reference proteome</keyword>
<evidence type="ECO:0000313" key="4">
    <source>
        <dbReference type="EMBL" id="EPY27324.1"/>
    </source>
</evidence>
<name>S9UF19_9TRYP</name>
<keyword evidence="3" id="KW-0732">Signal</keyword>
<dbReference type="EMBL" id="ATMH01005808">
    <property type="protein sequence ID" value="EPY27324.1"/>
    <property type="molecule type" value="Genomic_DNA"/>
</dbReference>
<proteinExistence type="predicted"/>
<reference evidence="4 5" key="1">
    <citation type="journal article" date="2013" name="PLoS ONE">
        <title>Predicting the Proteins of Angomonas deanei, Strigomonas culicis and Their Respective Endosymbionts Reveals New Aspects of the Trypanosomatidae Family.</title>
        <authorList>
            <person name="Motta M.C."/>
            <person name="Martins A.C."/>
            <person name="de Souza S.S."/>
            <person name="Catta-Preta C.M."/>
            <person name="Silva R."/>
            <person name="Klein C.C."/>
            <person name="de Almeida L.G."/>
            <person name="de Lima Cunha O."/>
            <person name="Ciapina L.P."/>
            <person name="Brocchi M."/>
            <person name="Colabardini A.C."/>
            <person name="de Araujo Lima B."/>
            <person name="Machado C.R."/>
            <person name="de Almeida Soares C.M."/>
            <person name="Probst C.M."/>
            <person name="de Menezes C.B."/>
            <person name="Thompson C.E."/>
            <person name="Bartholomeu D.C."/>
            <person name="Gradia D.F."/>
            <person name="Pavoni D.P."/>
            <person name="Grisard E.C."/>
            <person name="Fantinatti-Garboggini F."/>
            <person name="Marchini F.K."/>
            <person name="Rodrigues-Luiz G.F."/>
            <person name="Wagner G."/>
            <person name="Goldman G.H."/>
            <person name="Fietto J.L."/>
            <person name="Elias M.C."/>
            <person name="Goldman M.H."/>
            <person name="Sagot M.F."/>
            <person name="Pereira M."/>
            <person name="Stoco P.H."/>
            <person name="de Mendonca-Neto R.P."/>
            <person name="Teixeira S.M."/>
            <person name="Maciel T.E."/>
            <person name="de Oliveira Mendes T.A."/>
            <person name="Urmenyi T.P."/>
            <person name="de Souza W."/>
            <person name="Schenkman S."/>
            <person name="de Vasconcelos A.T."/>
        </authorList>
    </citation>
    <scope>NUCLEOTIDE SEQUENCE [LARGE SCALE GENOMIC DNA]</scope>
</reference>
<gene>
    <name evidence="4" type="ORF">STCU_05808</name>
</gene>
<accession>S9UF19</accession>